<gene>
    <name evidence="7" type="ORF">JFN93_11630</name>
</gene>
<comment type="subcellular location">
    <subcellularLocation>
        <location evidence="1">Cell membrane</location>
        <topology evidence="1">Multi-pass membrane protein</topology>
    </subcellularLocation>
</comment>
<feature type="transmembrane region" description="Helical" evidence="6">
    <location>
        <begin position="83"/>
        <end position="105"/>
    </location>
</feature>
<keyword evidence="8" id="KW-1185">Reference proteome</keyword>
<dbReference type="InterPro" id="IPR050833">
    <property type="entry name" value="Poly_Biosynth_Transport"/>
</dbReference>
<evidence type="ECO:0000256" key="5">
    <source>
        <dbReference type="ARBA" id="ARBA00023136"/>
    </source>
</evidence>
<keyword evidence="5 6" id="KW-0472">Membrane</keyword>
<dbReference type="Proteomes" id="UP000636888">
    <property type="component" value="Unassembled WGS sequence"/>
</dbReference>
<dbReference type="RefSeq" id="WP_199384245.1">
    <property type="nucleotide sequence ID" value="NZ_JAEMHM010000008.1"/>
</dbReference>
<dbReference type="AlphaFoldDB" id="A0A8J7LYS3"/>
<evidence type="ECO:0000313" key="7">
    <source>
        <dbReference type="EMBL" id="MBJ6725362.1"/>
    </source>
</evidence>
<reference evidence="7" key="1">
    <citation type="submission" date="2020-12" db="EMBL/GenBank/DDBJ databases">
        <title>Geomonas sp. Red875, isolated from river sediment.</title>
        <authorList>
            <person name="Xu Z."/>
            <person name="Zhang Z."/>
            <person name="Masuda Y."/>
            <person name="Itoh H."/>
            <person name="Senoo K."/>
        </authorList>
    </citation>
    <scope>NUCLEOTIDE SEQUENCE</scope>
    <source>
        <strain evidence="7">Red875</strain>
    </source>
</reference>
<evidence type="ECO:0000256" key="2">
    <source>
        <dbReference type="ARBA" id="ARBA00022475"/>
    </source>
</evidence>
<proteinExistence type="predicted"/>
<organism evidence="7 8">
    <name type="scientific">Geomesophilobacter sediminis</name>
    <dbReference type="NCBI Taxonomy" id="2798584"/>
    <lineage>
        <taxon>Bacteria</taxon>
        <taxon>Pseudomonadati</taxon>
        <taxon>Thermodesulfobacteriota</taxon>
        <taxon>Desulfuromonadia</taxon>
        <taxon>Geobacterales</taxon>
        <taxon>Geobacteraceae</taxon>
        <taxon>Geomesophilobacter</taxon>
    </lineage>
</organism>
<name>A0A8J7LYS3_9BACT</name>
<feature type="transmembrane region" description="Helical" evidence="6">
    <location>
        <begin position="215"/>
        <end position="233"/>
    </location>
</feature>
<dbReference type="EMBL" id="JAEMHM010000008">
    <property type="protein sequence ID" value="MBJ6725362.1"/>
    <property type="molecule type" value="Genomic_DNA"/>
</dbReference>
<keyword evidence="2" id="KW-1003">Cell membrane</keyword>
<evidence type="ECO:0000256" key="1">
    <source>
        <dbReference type="ARBA" id="ARBA00004651"/>
    </source>
</evidence>
<feature type="transmembrane region" description="Helical" evidence="6">
    <location>
        <begin position="185"/>
        <end position="203"/>
    </location>
</feature>
<dbReference type="PANTHER" id="PTHR30250">
    <property type="entry name" value="PST FAMILY PREDICTED COLANIC ACID TRANSPORTER"/>
    <property type="match status" value="1"/>
</dbReference>
<evidence type="ECO:0000256" key="4">
    <source>
        <dbReference type="ARBA" id="ARBA00022989"/>
    </source>
</evidence>
<feature type="transmembrane region" description="Helical" evidence="6">
    <location>
        <begin position="126"/>
        <end position="148"/>
    </location>
</feature>
<sequence length="514" mass="54666">MTDHRIFHNALFNTASWVVAVLLSLVFLPYIVGRLGADGYGVLVLVLSVIGYFAVLDLNLGDAVIKYVAQYHAEGKMGKVNEVVGSVMLLYLALGCAAGVTVLLLSGELVTHLLDIKPELRPAALFAFRVGGAGILLTMISSALAAIPNGVNRYDITSKATMALGLFTSLGTVGLLYLGAGLRGVVLLNLAVSVAGIAFYVAIGKRLLPGLALRPVLSLASLGTVLRYGLFSLMSRLSTMLQFQGVRLVAGAVLGVASVTYYVVPFNLVSRAMAVTFRVGGVIFPVISALQGKRDFDSVARLYLKASRLIFAISTALCLPLFLFGGRFLALWMGESFRAQTGSVLLLLTASLYIDTCTNIPSNVLNGLGMPKVCGFFAMANAGINLALVYPLSRWLNIDGIALAFLAGHVLVAPAFVAYVTKRVLNLSLVRLFQEVYLLPAAAGLVTALPFLFLLRLPFTGVAAVLGAMLATSLLYLAVSCGMGVFSREERAFVVQYFRPGRKERAAGALEEPP</sequence>
<accession>A0A8J7LYS3</accession>
<feature type="transmembrane region" description="Helical" evidence="6">
    <location>
        <begin position="245"/>
        <end position="264"/>
    </location>
</feature>
<feature type="transmembrane region" description="Helical" evidence="6">
    <location>
        <begin position="459"/>
        <end position="479"/>
    </location>
</feature>
<feature type="transmembrane region" description="Helical" evidence="6">
    <location>
        <begin position="310"/>
        <end position="330"/>
    </location>
</feature>
<protein>
    <submittedName>
        <fullName evidence="7">Polysaccharide biosynthesis C-terminal domain-containing protein</fullName>
    </submittedName>
</protein>
<feature type="transmembrane region" description="Helical" evidence="6">
    <location>
        <begin position="6"/>
        <end position="32"/>
    </location>
</feature>
<dbReference type="GO" id="GO:0005886">
    <property type="term" value="C:plasma membrane"/>
    <property type="evidence" value="ECO:0007669"/>
    <property type="project" value="UniProtKB-SubCell"/>
</dbReference>
<comment type="caution">
    <text evidence="7">The sequence shown here is derived from an EMBL/GenBank/DDBJ whole genome shotgun (WGS) entry which is preliminary data.</text>
</comment>
<evidence type="ECO:0000256" key="3">
    <source>
        <dbReference type="ARBA" id="ARBA00022692"/>
    </source>
</evidence>
<feature type="transmembrane region" description="Helical" evidence="6">
    <location>
        <begin position="432"/>
        <end position="453"/>
    </location>
</feature>
<keyword evidence="3 6" id="KW-0812">Transmembrane</keyword>
<feature type="transmembrane region" description="Helical" evidence="6">
    <location>
        <begin position="39"/>
        <end position="56"/>
    </location>
</feature>
<evidence type="ECO:0000256" key="6">
    <source>
        <dbReference type="SAM" id="Phobius"/>
    </source>
</evidence>
<feature type="transmembrane region" description="Helical" evidence="6">
    <location>
        <begin position="160"/>
        <end position="178"/>
    </location>
</feature>
<dbReference type="PANTHER" id="PTHR30250:SF26">
    <property type="entry name" value="PSMA PROTEIN"/>
    <property type="match status" value="1"/>
</dbReference>
<keyword evidence="4 6" id="KW-1133">Transmembrane helix</keyword>
<evidence type="ECO:0000313" key="8">
    <source>
        <dbReference type="Proteomes" id="UP000636888"/>
    </source>
</evidence>
<feature type="transmembrane region" description="Helical" evidence="6">
    <location>
        <begin position="398"/>
        <end position="420"/>
    </location>
</feature>